<accession>A0A804KUP8</accession>
<name>A0A804KUP8_MUSAM</name>
<dbReference type="Proteomes" id="UP000012960">
    <property type="component" value="Unplaced"/>
</dbReference>
<organism evidence="1 2">
    <name type="scientific">Musa acuminata subsp. malaccensis</name>
    <name type="common">Wild banana</name>
    <name type="synonym">Musa malaccensis</name>
    <dbReference type="NCBI Taxonomy" id="214687"/>
    <lineage>
        <taxon>Eukaryota</taxon>
        <taxon>Viridiplantae</taxon>
        <taxon>Streptophyta</taxon>
        <taxon>Embryophyta</taxon>
        <taxon>Tracheophyta</taxon>
        <taxon>Spermatophyta</taxon>
        <taxon>Magnoliopsida</taxon>
        <taxon>Liliopsida</taxon>
        <taxon>Zingiberales</taxon>
        <taxon>Musaceae</taxon>
        <taxon>Musa</taxon>
    </lineage>
</organism>
<dbReference type="Gramene" id="Ma10_t10370.1">
    <property type="protein sequence ID" value="Ma10_p10370.1"/>
    <property type="gene ID" value="Ma10_g10370"/>
</dbReference>
<evidence type="ECO:0000313" key="2">
    <source>
        <dbReference type="Proteomes" id="UP000012960"/>
    </source>
</evidence>
<sequence length="35" mass="4025">TDLPILAGTFTTFYVGTKLMFHIRDAKKCNQLKDH</sequence>
<dbReference type="AlphaFoldDB" id="A0A804KUP8"/>
<keyword evidence="2" id="KW-1185">Reference proteome</keyword>
<dbReference type="EnsemblPlants" id="Ma10_t10370.1">
    <property type="protein sequence ID" value="Ma10_p10370.1"/>
    <property type="gene ID" value="Ma10_g10370"/>
</dbReference>
<dbReference type="InParanoid" id="A0A804KUP8"/>
<proteinExistence type="predicted"/>
<reference evidence="1" key="1">
    <citation type="submission" date="2021-05" db="UniProtKB">
        <authorList>
            <consortium name="EnsemblPlants"/>
        </authorList>
    </citation>
    <scope>IDENTIFICATION</scope>
    <source>
        <strain evidence="1">subsp. malaccensis</strain>
    </source>
</reference>
<evidence type="ECO:0000313" key="1">
    <source>
        <dbReference type="EnsemblPlants" id="Ma10_p10370.1"/>
    </source>
</evidence>
<protein>
    <submittedName>
        <fullName evidence="1">Uncharacterized protein</fullName>
    </submittedName>
</protein>